<dbReference type="Proteomes" id="UP000035721">
    <property type="component" value="Unassembled WGS sequence"/>
</dbReference>
<dbReference type="STRING" id="1194083.BN12_70050"/>
<feature type="compositionally biased region" description="Basic and acidic residues" evidence="1">
    <location>
        <begin position="24"/>
        <end position="41"/>
    </location>
</feature>
<keyword evidence="3" id="KW-1185">Reference proteome</keyword>
<proteinExistence type="predicted"/>
<feature type="compositionally biased region" description="Low complexity" evidence="1">
    <location>
        <begin position="80"/>
        <end position="94"/>
    </location>
</feature>
<evidence type="ECO:0000256" key="1">
    <source>
        <dbReference type="SAM" id="MobiDB-lite"/>
    </source>
</evidence>
<name>A0A077M7A0_9MICO</name>
<reference evidence="2 3" key="1">
    <citation type="journal article" date="2013" name="ISME J.">
        <title>A metabolic model for members of the genus Tetrasphaera involved in enhanced biological phosphorus removal.</title>
        <authorList>
            <person name="Kristiansen R."/>
            <person name="Nguyen H.T.T."/>
            <person name="Saunders A.M."/>
            <person name="Nielsen J.L."/>
            <person name="Wimmer R."/>
            <person name="Le V.Q."/>
            <person name="McIlroy S.J."/>
            <person name="Petrovski S."/>
            <person name="Seviour R.J."/>
            <person name="Calteau A."/>
            <person name="Nielsen K.L."/>
            <person name="Nielsen P.H."/>
        </authorList>
    </citation>
    <scope>NUCLEOTIDE SEQUENCE [LARGE SCALE GENOMIC DNA]</scope>
    <source>
        <strain evidence="2 3">T1-X7</strain>
    </source>
</reference>
<sequence length="162" mass="17259">MPDRAGAFDHRDVDGGPAGPPDDEVCRLARRRDDPLERGLGEPDEGAPAESGRPELEQTRTRGEAARVRADDEAGRLERPQVAQGGARRQAAAPGGLGERDRAVLPDDRQEREGAVDRPGGGGLSGPQVKTHGSFHSVAARFRPSVASHGDRESAPLRAPRR</sequence>
<feature type="region of interest" description="Disordered" evidence="1">
    <location>
        <begin position="1"/>
        <end position="162"/>
    </location>
</feature>
<protein>
    <submittedName>
        <fullName evidence="2">Uncharacterized protein</fullName>
    </submittedName>
</protein>
<feature type="compositionally biased region" description="Basic and acidic residues" evidence="1">
    <location>
        <begin position="98"/>
        <end position="116"/>
    </location>
</feature>
<dbReference type="EMBL" id="CAJB01000403">
    <property type="protein sequence ID" value="CCH80034.1"/>
    <property type="molecule type" value="Genomic_DNA"/>
</dbReference>
<comment type="caution">
    <text evidence="2">The sequence shown here is derived from an EMBL/GenBank/DDBJ whole genome shotgun (WGS) entry which is preliminary data.</text>
</comment>
<organism evidence="2 3">
    <name type="scientific">Nostocoides japonicum T1-X7</name>
    <dbReference type="NCBI Taxonomy" id="1194083"/>
    <lineage>
        <taxon>Bacteria</taxon>
        <taxon>Bacillati</taxon>
        <taxon>Actinomycetota</taxon>
        <taxon>Actinomycetes</taxon>
        <taxon>Micrococcales</taxon>
        <taxon>Intrasporangiaceae</taxon>
        <taxon>Nostocoides</taxon>
    </lineage>
</organism>
<feature type="compositionally biased region" description="Basic and acidic residues" evidence="1">
    <location>
        <begin position="52"/>
        <end position="79"/>
    </location>
</feature>
<dbReference type="AlphaFoldDB" id="A0A077M7A0"/>
<evidence type="ECO:0000313" key="2">
    <source>
        <dbReference type="EMBL" id="CCH80034.1"/>
    </source>
</evidence>
<evidence type="ECO:0000313" key="3">
    <source>
        <dbReference type="Proteomes" id="UP000035721"/>
    </source>
</evidence>
<gene>
    <name evidence="2" type="ORF">BN12_70050</name>
</gene>
<feature type="compositionally biased region" description="Basic and acidic residues" evidence="1">
    <location>
        <begin position="1"/>
        <end position="14"/>
    </location>
</feature>
<accession>A0A077M7A0</accession>